<dbReference type="AlphaFoldDB" id="A0A9W7D2N8"/>
<evidence type="ECO:0000256" key="1">
    <source>
        <dbReference type="SAM" id="Phobius"/>
    </source>
</evidence>
<protein>
    <submittedName>
        <fullName evidence="2">Unnamed protein product</fullName>
    </submittedName>
</protein>
<proteinExistence type="predicted"/>
<keyword evidence="1" id="KW-1133">Transmembrane helix</keyword>
<keyword evidence="3" id="KW-1185">Reference proteome</keyword>
<name>A0A9W7D2N8_9STRA</name>
<dbReference type="EMBL" id="BSXT01003864">
    <property type="protein sequence ID" value="GMF55853.1"/>
    <property type="molecule type" value="Genomic_DNA"/>
</dbReference>
<gene>
    <name evidence="2" type="ORF">Pfra01_002358300</name>
</gene>
<reference evidence="2" key="1">
    <citation type="submission" date="2023-04" db="EMBL/GenBank/DDBJ databases">
        <title>Phytophthora fragariaefolia NBRC 109709.</title>
        <authorList>
            <person name="Ichikawa N."/>
            <person name="Sato H."/>
            <person name="Tonouchi N."/>
        </authorList>
    </citation>
    <scope>NUCLEOTIDE SEQUENCE</scope>
    <source>
        <strain evidence="2">NBRC 109709</strain>
    </source>
</reference>
<dbReference type="OrthoDB" id="10519796at2759"/>
<keyword evidence="1" id="KW-0472">Membrane</keyword>
<evidence type="ECO:0000313" key="2">
    <source>
        <dbReference type="EMBL" id="GMF55853.1"/>
    </source>
</evidence>
<feature type="transmembrane region" description="Helical" evidence="1">
    <location>
        <begin position="55"/>
        <end position="82"/>
    </location>
</feature>
<evidence type="ECO:0000313" key="3">
    <source>
        <dbReference type="Proteomes" id="UP001165121"/>
    </source>
</evidence>
<sequence>MLVAEDNVVDATVKSLGNVTFTTLPTGKPTALVNATVAVPATPAFRLSGATAAPVILISSIVTPGIAVSVSSTFLLLSYVVITKLLVV</sequence>
<organism evidence="2 3">
    <name type="scientific">Phytophthora fragariaefolia</name>
    <dbReference type="NCBI Taxonomy" id="1490495"/>
    <lineage>
        <taxon>Eukaryota</taxon>
        <taxon>Sar</taxon>
        <taxon>Stramenopiles</taxon>
        <taxon>Oomycota</taxon>
        <taxon>Peronosporomycetes</taxon>
        <taxon>Peronosporales</taxon>
        <taxon>Peronosporaceae</taxon>
        <taxon>Phytophthora</taxon>
    </lineage>
</organism>
<accession>A0A9W7D2N8</accession>
<comment type="caution">
    <text evidence="2">The sequence shown here is derived from an EMBL/GenBank/DDBJ whole genome shotgun (WGS) entry which is preliminary data.</text>
</comment>
<dbReference type="Proteomes" id="UP001165121">
    <property type="component" value="Unassembled WGS sequence"/>
</dbReference>
<keyword evidence="1" id="KW-0812">Transmembrane</keyword>